<feature type="domain" description="Glutathionylspermidine synthase pre-ATP-grasp-like" evidence="6">
    <location>
        <begin position="22"/>
        <end position="391"/>
    </location>
</feature>
<organism evidence="7">
    <name type="scientific">Oscillatoriales cyanobacterium SpSt-418</name>
    <dbReference type="NCBI Taxonomy" id="2282169"/>
    <lineage>
        <taxon>Bacteria</taxon>
        <taxon>Bacillati</taxon>
        <taxon>Cyanobacteriota</taxon>
        <taxon>Cyanophyceae</taxon>
        <taxon>Oscillatoriophycideae</taxon>
        <taxon>Oscillatoriales</taxon>
    </lineage>
</organism>
<keyword evidence="3" id="KW-0547">Nucleotide-binding</keyword>
<keyword evidence="5" id="KW-0460">Magnesium</keyword>
<keyword evidence="1" id="KW-0436">Ligase</keyword>
<evidence type="ECO:0000259" key="6">
    <source>
        <dbReference type="Pfam" id="PF03738"/>
    </source>
</evidence>
<keyword evidence="4" id="KW-0067">ATP-binding</keyword>
<reference evidence="7" key="1">
    <citation type="journal article" date="2020" name="mSystems">
        <title>Genome- and Community-Level Interaction Insights into Carbon Utilization and Element Cycling Functions of Hydrothermarchaeota in Hydrothermal Sediment.</title>
        <authorList>
            <person name="Zhou Z."/>
            <person name="Liu Y."/>
            <person name="Xu W."/>
            <person name="Pan J."/>
            <person name="Luo Z.H."/>
            <person name="Li M."/>
        </authorList>
    </citation>
    <scope>NUCLEOTIDE SEQUENCE [LARGE SCALE GENOMIC DNA]</scope>
    <source>
        <strain evidence="7">SpSt-418</strain>
    </source>
</reference>
<evidence type="ECO:0000256" key="1">
    <source>
        <dbReference type="ARBA" id="ARBA00022598"/>
    </source>
</evidence>
<dbReference type="SUPFAM" id="SSF52440">
    <property type="entry name" value="PreATP-grasp domain"/>
    <property type="match status" value="1"/>
</dbReference>
<dbReference type="AlphaFoldDB" id="A0A7C3KCN7"/>
<dbReference type="InterPro" id="IPR016185">
    <property type="entry name" value="PreATP-grasp_dom_sf"/>
</dbReference>
<keyword evidence="2" id="KW-0479">Metal-binding</keyword>
<dbReference type="Gene3D" id="3.30.1490.330">
    <property type="match status" value="1"/>
</dbReference>
<dbReference type="GO" id="GO:0005524">
    <property type="term" value="F:ATP binding"/>
    <property type="evidence" value="ECO:0007669"/>
    <property type="project" value="UniProtKB-KW"/>
</dbReference>
<dbReference type="EMBL" id="DSRU01000076">
    <property type="protein sequence ID" value="HFM97386.1"/>
    <property type="molecule type" value="Genomic_DNA"/>
</dbReference>
<evidence type="ECO:0000313" key="7">
    <source>
        <dbReference type="EMBL" id="HFM97386.1"/>
    </source>
</evidence>
<dbReference type="GO" id="GO:0016874">
    <property type="term" value="F:ligase activity"/>
    <property type="evidence" value="ECO:0007669"/>
    <property type="project" value="UniProtKB-KW"/>
</dbReference>
<comment type="caution">
    <text evidence="7">The sequence shown here is derived from an EMBL/GenBank/DDBJ whole genome shotgun (WGS) entry which is preliminary data.</text>
</comment>
<evidence type="ECO:0000256" key="3">
    <source>
        <dbReference type="ARBA" id="ARBA00022741"/>
    </source>
</evidence>
<name>A0A7C3KCN7_9CYAN</name>
<dbReference type="SUPFAM" id="SSF56059">
    <property type="entry name" value="Glutathione synthetase ATP-binding domain-like"/>
    <property type="match status" value="1"/>
</dbReference>
<evidence type="ECO:0000256" key="5">
    <source>
        <dbReference type="ARBA" id="ARBA00022842"/>
    </source>
</evidence>
<sequence length="394" mass="45104">MMLSRTEFYAQFKHQFNWYDADGYACFDVHPIEPETVQAIQQAATDVWQVLCQAGEIMRSLDDETLLYFGYPPETFDLIRTTTQPPFIARCDFAVTPNGIYLLECNAEVATFIVETFQVNGWVANYFDYQDPNEGAEAILSEELNRYLEVAATYINKPLADCRIVFCALSEADEDVGTVEYLRSLCSVPTHFCPIEQLAIDDGAVYDQLDQPVDIIYRVYPTEWMVEDKDPVSGTALWNCLEPLLFHRKVALINPLSAFILQNKALLAFITEKWYGNRTDPVAEIVHRYFLPTFMHATQLMPPYVAKPTYGREGKEVEIIHNEERTIYNAAEDYATLPKVYQQYVDLPTIHLDEEEWTLQYSCFLVNGKAIGVAARIGKRVISNLSHFLPIGIF</sequence>
<accession>A0A7C3KCN7</accession>
<gene>
    <name evidence="7" type="ORF">ENR64_06390</name>
</gene>
<protein>
    <submittedName>
        <fullName evidence="7">Glutathionylspermidine synthase</fullName>
    </submittedName>
</protein>
<dbReference type="InterPro" id="IPR005494">
    <property type="entry name" value="GSPS_pre-ATP-grasp-like_dom"/>
</dbReference>
<dbReference type="GO" id="GO:0046872">
    <property type="term" value="F:metal ion binding"/>
    <property type="evidence" value="ECO:0007669"/>
    <property type="project" value="UniProtKB-KW"/>
</dbReference>
<evidence type="ECO:0000256" key="4">
    <source>
        <dbReference type="ARBA" id="ARBA00022840"/>
    </source>
</evidence>
<evidence type="ECO:0000256" key="2">
    <source>
        <dbReference type="ARBA" id="ARBA00022723"/>
    </source>
</evidence>
<dbReference type="Pfam" id="PF03738">
    <property type="entry name" value="GSP_synth"/>
    <property type="match status" value="1"/>
</dbReference>
<proteinExistence type="predicted"/>